<dbReference type="RefSeq" id="WP_007690091.1">
    <property type="nucleotide sequence ID" value="NZ_AJRK01000359.1"/>
</dbReference>
<keyword evidence="7" id="KW-1185">Reference proteome</keyword>
<dbReference type="GO" id="GO:0005886">
    <property type="term" value="C:plasma membrane"/>
    <property type="evidence" value="ECO:0007669"/>
    <property type="project" value="UniProtKB-SubCell"/>
</dbReference>
<evidence type="ECO:0000256" key="3">
    <source>
        <dbReference type="SAM" id="Phobius"/>
    </source>
</evidence>
<feature type="compositionally biased region" description="Low complexity" evidence="2">
    <location>
        <begin position="194"/>
        <end position="231"/>
    </location>
</feature>
<dbReference type="InterPro" id="IPR026371">
    <property type="entry name" value="PGF_CTERM"/>
</dbReference>
<feature type="compositionally biased region" description="Low complexity" evidence="2">
    <location>
        <begin position="36"/>
        <end position="75"/>
    </location>
</feature>
<evidence type="ECO:0000259" key="4">
    <source>
        <dbReference type="Pfam" id="PF18204"/>
    </source>
</evidence>
<keyword evidence="1" id="KW-0732">Signal</keyword>
<dbReference type="PATRIC" id="fig|1132509.6.peg.323"/>
<sequence length="262" mass="25396">MRTNTLVVALVSALLIAGAGAGGALAATGPLHPQQSTTDTGNTTTAESTTTTESGSATEAATAGGSAGTTGASDGPSITFDDQESSGETVLVDSATLPTNGFIVINGTSGGDERVIGSSYLLNGGIADNIRIELNRPLNGSESLTAVLYADSNGNGAFDADADEPVYQGDSDRRVVDIADVTVQDSSGTATSGESDATSAATQADAGGAETTAASDGGAETSGEANGSAGNESGGSGGSGPGFGPVVAVITLLGVAFLVRRR</sequence>
<comment type="caution">
    <text evidence="6">The sequence shown here is derived from an EMBL/GenBank/DDBJ whole genome shotgun (WGS) entry which is preliminary data.</text>
</comment>
<evidence type="ECO:0000313" key="6">
    <source>
        <dbReference type="EMBL" id="EMA41454.1"/>
    </source>
</evidence>
<dbReference type="NCBIfam" id="TIGR04126">
    <property type="entry name" value="PGF_CTERM"/>
    <property type="match status" value="1"/>
</dbReference>
<name>M0M9Z9_9EURY</name>
<evidence type="ECO:0000256" key="2">
    <source>
        <dbReference type="SAM" id="MobiDB-lite"/>
    </source>
</evidence>
<dbReference type="Pfam" id="PF23951">
    <property type="entry name" value="DUF7282"/>
    <property type="match status" value="1"/>
</dbReference>
<keyword evidence="3" id="KW-0472">Membrane</keyword>
<reference evidence="6 7" key="1">
    <citation type="journal article" date="2014" name="PLoS Genet.">
        <title>Phylogenetically driven sequencing of extremely halophilic archaea reveals strategies for static and dynamic osmo-response.</title>
        <authorList>
            <person name="Becker E.A."/>
            <person name="Seitzer P.M."/>
            <person name="Tritt A."/>
            <person name="Larsen D."/>
            <person name="Krusor M."/>
            <person name="Yao A.I."/>
            <person name="Wu D."/>
            <person name="Madern D."/>
            <person name="Eisen J.A."/>
            <person name="Darling A.E."/>
            <person name="Facciotti M.T."/>
        </authorList>
    </citation>
    <scope>NUCLEOTIDE SEQUENCE [LARGE SCALE GENOMIC DNA]</scope>
    <source>
        <strain evidence="6 7">100A6</strain>
    </source>
</reference>
<evidence type="ECO:0000259" key="5">
    <source>
        <dbReference type="Pfam" id="PF23951"/>
    </source>
</evidence>
<organism evidence="6 7">
    <name type="scientific">Halococcus hamelinensis 100A6</name>
    <dbReference type="NCBI Taxonomy" id="1132509"/>
    <lineage>
        <taxon>Archaea</taxon>
        <taxon>Methanobacteriati</taxon>
        <taxon>Methanobacteriota</taxon>
        <taxon>Stenosarchaea group</taxon>
        <taxon>Halobacteria</taxon>
        <taxon>Halobacteriales</taxon>
        <taxon>Halococcaceae</taxon>
        <taxon>Halococcus</taxon>
    </lineage>
</organism>
<keyword evidence="3" id="KW-0812">Transmembrane</keyword>
<proteinExistence type="predicted"/>
<feature type="region of interest" description="Disordered" evidence="2">
    <location>
        <begin position="185"/>
        <end position="238"/>
    </location>
</feature>
<dbReference type="Pfam" id="PF18204">
    <property type="entry name" value="PGF-CTERM"/>
    <property type="match status" value="1"/>
</dbReference>
<protein>
    <recommendedName>
        <fullName evidence="8">PGF-CTERM sorting domain-containing protein</fullName>
    </recommendedName>
</protein>
<accession>M0M9Z9</accession>
<dbReference type="InterPro" id="IPR055706">
    <property type="entry name" value="Slg1/2_DUF7282"/>
</dbReference>
<feature type="domain" description="PGF-CTERM archaeal protein-sorting signal" evidence="4">
    <location>
        <begin position="241"/>
        <end position="262"/>
    </location>
</feature>
<evidence type="ECO:0000313" key="7">
    <source>
        <dbReference type="Proteomes" id="UP000011566"/>
    </source>
</evidence>
<feature type="region of interest" description="Disordered" evidence="2">
    <location>
        <begin position="28"/>
        <end position="86"/>
    </location>
</feature>
<dbReference type="eggNOG" id="arCOG10180">
    <property type="taxonomic scope" value="Archaea"/>
</dbReference>
<dbReference type="GO" id="GO:0030115">
    <property type="term" value="C:S-layer"/>
    <property type="evidence" value="ECO:0007669"/>
    <property type="project" value="UniProtKB-SubCell"/>
</dbReference>
<gene>
    <name evidence="6" type="ORF">C447_01330</name>
</gene>
<keyword evidence="3" id="KW-1133">Transmembrane helix</keyword>
<evidence type="ECO:0000256" key="1">
    <source>
        <dbReference type="ARBA" id="ARBA00022729"/>
    </source>
</evidence>
<feature type="domain" description="DUF7282" evidence="5">
    <location>
        <begin position="76"/>
        <end position="182"/>
    </location>
</feature>
<dbReference type="Proteomes" id="UP000011566">
    <property type="component" value="Unassembled WGS sequence"/>
</dbReference>
<evidence type="ECO:0008006" key="8">
    <source>
        <dbReference type="Google" id="ProtNLM"/>
    </source>
</evidence>
<dbReference type="EMBL" id="AOMB01000005">
    <property type="protein sequence ID" value="EMA41454.1"/>
    <property type="molecule type" value="Genomic_DNA"/>
</dbReference>
<feature type="transmembrane region" description="Helical" evidence="3">
    <location>
        <begin position="242"/>
        <end position="259"/>
    </location>
</feature>
<dbReference type="AlphaFoldDB" id="M0M9Z9"/>
<dbReference type="OrthoDB" id="239724at2157"/>